<gene>
    <name evidence="2" type="ORF">Lqua_0819</name>
    <name evidence="3" type="ORF">NCTC12376_01000</name>
</gene>
<comment type="cofactor">
    <cofactor evidence="1">
        <name>Fe(2+)</name>
        <dbReference type="ChEBI" id="CHEBI:29033"/>
    </cofactor>
</comment>
<evidence type="ECO:0000256" key="1">
    <source>
        <dbReference type="ARBA" id="ARBA00001954"/>
    </source>
</evidence>
<accession>A0A378KS91</accession>
<dbReference type="EMBL" id="LNYR01000006">
    <property type="protein sequence ID" value="KTD52986.1"/>
    <property type="molecule type" value="Genomic_DNA"/>
</dbReference>
<sequence length="295" mass="33786">MNNESINFYNKNGYIILSDILSPDIVNNLVSTTDRIAKDENTIERFNHLYDFENSHDKNNLKVLRRIQTPELIDSLYRDVGQNSELLANLSQLLGQNIRLEGIKINFKSAKCGSEILWHQDWAYQPYTNDNVLTIGILLDDCNESNSPIHVIPESHKGPTYRHDRLGVFSGAIDLTQDYLPTHEAIPLLGKVGDITVHHYRILHYSPKNISNHPRKMLFIRYASADAWPLMGVLDYKDGFSFEIMKSRIVLGEQTLEPKLKEVPVRMPLPYPDSFSKLNPGLRSYGILESFSSEK</sequence>
<dbReference type="Proteomes" id="UP000254230">
    <property type="component" value="Unassembled WGS sequence"/>
</dbReference>
<dbReference type="OrthoDB" id="9791262at2"/>
<evidence type="ECO:0000313" key="4">
    <source>
        <dbReference type="Proteomes" id="UP000054639"/>
    </source>
</evidence>
<keyword evidence="2" id="KW-0560">Oxidoreductase</keyword>
<evidence type="ECO:0000313" key="3">
    <source>
        <dbReference type="EMBL" id="STY17206.1"/>
    </source>
</evidence>
<evidence type="ECO:0000313" key="2">
    <source>
        <dbReference type="EMBL" id="KTD52986.1"/>
    </source>
</evidence>
<protein>
    <submittedName>
        <fullName evidence="3">Ectoine hydroxylase</fullName>
    </submittedName>
    <submittedName>
        <fullName evidence="2">Phytanoyl-CoA dioxygenase (PhyH)</fullName>
    </submittedName>
</protein>
<organism evidence="3 5">
    <name type="scientific">Legionella quateirensis</name>
    <dbReference type="NCBI Taxonomy" id="45072"/>
    <lineage>
        <taxon>Bacteria</taxon>
        <taxon>Pseudomonadati</taxon>
        <taxon>Pseudomonadota</taxon>
        <taxon>Gammaproteobacteria</taxon>
        <taxon>Legionellales</taxon>
        <taxon>Legionellaceae</taxon>
        <taxon>Legionella</taxon>
    </lineage>
</organism>
<dbReference type="InterPro" id="IPR008775">
    <property type="entry name" value="Phytyl_CoA_dOase-like"/>
</dbReference>
<dbReference type="RefSeq" id="WP_058473004.1">
    <property type="nucleotide sequence ID" value="NZ_CAAAIL010000018.1"/>
</dbReference>
<dbReference type="AlphaFoldDB" id="A0A378KS91"/>
<dbReference type="GO" id="GO:0005506">
    <property type="term" value="F:iron ion binding"/>
    <property type="evidence" value="ECO:0007669"/>
    <property type="project" value="UniProtKB-ARBA"/>
</dbReference>
<dbReference type="Pfam" id="PF05721">
    <property type="entry name" value="PhyH"/>
    <property type="match status" value="1"/>
</dbReference>
<keyword evidence="2" id="KW-0223">Dioxygenase</keyword>
<name>A0A378KS91_9GAMM</name>
<evidence type="ECO:0000313" key="5">
    <source>
        <dbReference type="Proteomes" id="UP000254230"/>
    </source>
</evidence>
<dbReference type="Proteomes" id="UP000054639">
    <property type="component" value="Unassembled WGS sequence"/>
</dbReference>
<dbReference type="SUPFAM" id="SSF51197">
    <property type="entry name" value="Clavaminate synthase-like"/>
    <property type="match status" value="1"/>
</dbReference>
<dbReference type="Gene3D" id="2.60.120.620">
    <property type="entry name" value="q2cbj1_9rhob like domain"/>
    <property type="match status" value="1"/>
</dbReference>
<reference evidence="3 5" key="2">
    <citation type="submission" date="2018-06" db="EMBL/GenBank/DDBJ databases">
        <authorList>
            <consortium name="Pathogen Informatics"/>
            <person name="Doyle S."/>
        </authorList>
    </citation>
    <scope>NUCLEOTIDE SEQUENCE [LARGE SCALE GENOMIC DNA]</scope>
    <source>
        <strain evidence="3 5">NCTC12376</strain>
    </source>
</reference>
<dbReference type="GO" id="GO:0016706">
    <property type="term" value="F:2-oxoglutarate-dependent dioxygenase activity"/>
    <property type="evidence" value="ECO:0007669"/>
    <property type="project" value="UniProtKB-ARBA"/>
</dbReference>
<keyword evidence="4" id="KW-1185">Reference proteome</keyword>
<dbReference type="STRING" id="45072.Lqua_0819"/>
<dbReference type="PANTHER" id="PTHR20883:SF48">
    <property type="entry name" value="ECTOINE DIOXYGENASE"/>
    <property type="match status" value="1"/>
</dbReference>
<dbReference type="PANTHER" id="PTHR20883">
    <property type="entry name" value="PHYTANOYL-COA DIOXYGENASE DOMAIN CONTAINING 1"/>
    <property type="match status" value="1"/>
</dbReference>
<reference evidence="2 4" key="1">
    <citation type="submission" date="2015-11" db="EMBL/GenBank/DDBJ databases">
        <title>Genomic analysis of 38 Legionella species identifies large and diverse effector repertoires.</title>
        <authorList>
            <person name="Burstein D."/>
            <person name="Amaro F."/>
            <person name="Zusman T."/>
            <person name="Lifshitz Z."/>
            <person name="Cohen O."/>
            <person name="Gilbert J.A."/>
            <person name="Pupko T."/>
            <person name="Shuman H.A."/>
            <person name="Segal G."/>
        </authorList>
    </citation>
    <scope>NUCLEOTIDE SEQUENCE [LARGE SCALE GENOMIC DNA]</scope>
    <source>
        <strain evidence="2 4">ATCC 49507</strain>
    </source>
</reference>
<dbReference type="EMBL" id="UGOW01000001">
    <property type="protein sequence ID" value="STY17206.1"/>
    <property type="molecule type" value="Genomic_DNA"/>
</dbReference>
<proteinExistence type="predicted"/>